<evidence type="ECO:0000256" key="2">
    <source>
        <dbReference type="PROSITE-ProRule" id="PRU00176"/>
    </source>
</evidence>
<reference evidence="5" key="1">
    <citation type="journal article" date="2020" name="Plant J.">
        <title>Transposons played a major role in the diversification between the closely related almond and peach genomes: results from the almond genome sequence.</title>
        <authorList>
            <person name="Alioto T."/>
            <person name="Alexiou K.G."/>
            <person name="Bardil A."/>
            <person name="Barteri F."/>
            <person name="Castanera R."/>
            <person name="Cruz F."/>
            <person name="Dhingra A."/>
            <person name="Duval H."/>
            <person name="Fernandez I Marti A."/>
            <person name="Frias L."/>
            <person name="Galan B."/>
            <person name="Garcia J.L."/>
            <person name="Howad W."/>
            <person name="Gomez-Garrido J."/>
            <person name="Gut M."/>
            <person name="Julca I."/>
            <person name="Morata J."/>
            <person name="Puigdomenech P."/>
            <person name="Ribeca P."/>
            <person name="Rubio Cabetas M.J."/>
            <person name="Vlasova A."/>
            <person name="Wirthensohn M."/>
            <person name="Garcia-Mas J."/>
            <person name="Gabaldon T."/>
            <person name="Casacuberta J.M."/>
            <person name="Arus P."/>
        </authorList>
    </citation>
    <scope>NUCLEOTIDE SEQUENCE [LARGE SCALE GENOMIC DNA]</scope>
    <source>
        <strain evidence="5">cv. Texas</strain>
    </source>
</reference>
<dbReference type="Pfam" id="PF00076">
    <property type="entry name" value="RRM_1"/>
    <property type="match status" value="1"/>
</dbReference>
<dbReference type="AlphaFoldDB" id="A0A5E4GNC8"/>
<organism evidence="4 5">
    <name type="scientific">Prunus dulcis</name>
    <name type="common">Almond</name>
    <name type="synonym">Amygdalus dulcis</name>
    <dbReference type="NCBI Taxonomy" id="3755"/>
    <lineage>
        <taxon>Eukaryota</taxon>
        <taxon>Viridiplantae</taxon>
        <taxon>Streptophyta</taxon>
        <taxon>Embryophyta</taxon>
        <taxon>Tracheophyta</taxon>
        <taxon>Spermatophyta</taxon>
        <taxon>Magnoliopsida</taxon>
        <taxon>eudicotyledons</taxon>
        <taxon>Gunneridae</taxon>
        <taxon>Pentapetalae</taxon>
        <taxon>rosids</taxon>
        <taxon>fabids</taxon>
        <taxon>Rosales</taxon>
        <taxon>Rosaceae</taxon>
        <taxon>Amygdaloideae</taxon>
        <taxon>Amygdaleae</taxon>
        <taxon>Prunus</taxon>
    </lineage>
</organism>
<dbReference type="InterPro" id="IPR000504">
    <property type="entry name" value="RRM_dom"/>
</dbReference>
<dbReference type="Proteomes" id="UP000327085">
    <property type="component" value="Chromosome 2"/>
</dbReference>
<proteinExistence type="predicted"/>
<dbReference type="GO" id="GO:0003723">
    <property type="term" value="F:RNA binding"/>
    <property type="evidence" value="ECO:0007669"/>
    <property type="project" value="UniProtKB-UniRule"/>
</dbReference>
<dbReference type="InterPro" id="IPR035979">
    <property type="entry name" value="RBD_domain_sf"/>
</dbReference>
<protein>
    <submittedName>
        <fullName evidence="4">PREDICTED: glycine-rich RNA-binding</fullName>
    </submittedName>
</protein>
<dbReference type="InterPro" id="IPR012677">
    <property type="entry name" value="Nucleotide-bd_a/b_plait_sf"/>
</dbReference>
<dbReference type="PROSITE" id="PS50102">
    <property type="entry name" value="RRM"/>
    <property type="match status" value="1"/>
</dbReference>
<evidence type="ECO:0000259" key="3">
    <source>
        <dbReference type="PROSITE" id="PS50102"/>
    </source>
</evidence>
<dbReference type="EMBL" id="CABIKO010001163">
    <property type="protein sequence ID" value="VVA41068.1"/>
    <property type="molecule type" value="Genomic_DNA"/>
</dbReference>
<evidence type="ECO:0000313" key="5">
    <source>
        <dbReference type="Proteomes" id="UP000327085"/>
    </source>
</evidence>
<dbReference type="PANTHER" id="PTHR48029">
    <property type="entry name" value="NUCLEOLAR PROTEIN 8"/>
    <property type="match status" value="1"/>
</dbReference>
<name>A0A5E4GNC8_PRUDU</name>
<dbReference type="Gramene" id="VVA41068">
    <property type="protein sequence ID" value="VVA41068"/>
    <property type="gene ID" value="Prudul26B011043"/>
</dbReference>
<feature type="domain" description="RRM" evidence="3">
    <location>
        <begin position="106"/>
        <end position="184"/>
    </location>
</feature>
<gene>
    <name evidence="4" type="ORF">ALMOND_2B011043</name>
</gene>
<feature type="non-terminal residue" evidence="4">
    <location>
        <position position="1"/>
    </location>
</feature>
<accession>A0A5E4GNC8</accession>
<dbReference type="Gene3D" id="3.30.70.330">
    <property type="match status" value="1"/>
</dbReference>
<dbReference type="PANTHER" id="PTHR48029:SF3">
    <property type="entry name" value="RNA-BINDING (RRM_RBD_RNP MOTIFS) FAMILY PROTEIN"/>
    <property type="match status" value="1"/>
</dbReference>
<dbReference type="InParanoid" id="A0A5E4GNC8"/>
<sequence>KYFVYGYLFPKLTQDAMCMDKNNTTAEVGFAFVEFDVNFASLVEGLAIADIVTGERNTTIWKMCKKTQLCQPKNKLIKFRICNNLLSSMDLSTSGEASETTPTKTKKLFVTGLSFYTSEKTLRAAFEGFGELVEVKIIMDKIFKWSKGYAFIEYTTEEAASAALREMNGKIINGWMIVVDVAKTSPPRYSRGQSRPATR</sequence>
<evidence type="ECO:0000313" key="4">
    <source>
        <dbReference type="EMBL" id="VVA41068.1"/>
    </source>
</evidence>
<keyword evidence="1 2" id="KW-0694">RNA-binding</keyword>
<evidence type="ECO:0000256" key="1">
    <source>
        <dbReference type="ARBA" id="ARBA00022884"/>
    </source>
</evidence>
<dbReference type="SUPFAM" id="SSF54928">
    <property type="entry name" value="RNA-binding domain, RBD"/>
    <property type="match status" value="1"/>
</dbReference>
<dbReference type="SMART" id="SM00360">
    <property type="entry name" value="RRM"/>
    <property type="match status" value="1"/>
</dbReference>